<dbReference type="OrthoDB" id="188379at2759"/>
<sequence>MASFQMASSAPYSASPSSSPSSVTTVMRHRYFQPTVLVILVLLGVLAVVLIVTPSDDDDDDSSDTLAPLDGAVNPRPRAGRPLDPFLPQDVLLDIPWREQPFDPTDLGYCGETALSLAGQYFGMWIAPETARRMEDVDQLTIVLPTDDARGSKLVQQMQDLRLEFSFWDYHEAQGGVQSYLLWVKQHLAAFEPVLVVSYACDAKSPNADYDHIMPAVGFTSTHPTDTVHYNGSDTLSIHSLLKGLNPSNPSATQCITQQEGAVATRTFDQWQGTSPNNQDGTRMAFSTGGSIPIARDYGLVIHGPTDPFNVLFPTRLVLSPTVPRLHDPTPIHATLKLFLNATKSQSYAIVRYNRPRDCPADAATPDAFLTAPFEHACSFLIGTKAHTIAFADPHPLNYSSVYLYRVVSIRDLHNKTQIPNPCDNTTLKVLPSANFCGTVNASSCPFSK</sequence>
<dbReference type="Proteomes" id="UP000332933">
    <property type="component" value="Unassembled WGS sequence"/>
</dbReference>
<reference evidence="3" key="2">
    <citation type="submission" date="2019-06" db="EMBL/GenBank/DDBJ databases">
        <title>Genomics analysis of Aphanomyces spp. identifies a new class of oomycete effector associated with host adaptation.</title>
        <authorList>
            <person name="Gaulin E."/>
        </authorList>
    </citation>
    <scope>NUCLEOTIDE SEQUENCE</scope>
    <source>
        <strain evidence="3">CBS 578.67</strain>
    </source>
</reference>
<reference evidence="4 5" key="1">
    <citation type="submission" date="2019-03" db="EMBL/GenBank/DDBJ databases">
        <authorList>
            <person name="Gaulin E."/>
            <person name="Dumas B."/>
        </authorList>
    </citation>
    <scope>NUCLEOTIDE SEQUENCE [LARGE SCALE GENOMIC DNA]</scope>
    <source>
        <strain evidence="4">CBS 568.67</strain>
    </source>
</reference>
<accession>A0A485KDZ4</accession>
<feature type="region of interest" description="Disordered" evidence="1">
    <location>
        <begin position="1"/>
        <end position="20"/>
    </location>
</feature>
<evidence type="ECO:0000256" key="1">
    <source>
        <dbReference type="SAM" id="MobiDB-lite"/>
    </source>
</evidence>
<keyword evidence="2" id="KW-0812">Transmembrane</keyword>
<evidence type="ECO:0000313" key="5">
    <source>
        <dbReference type="Proteomes" id="UP000332933"/>
    </source>
</evidence>
<proteinExistence type="predicted"/>
<keyword evidence="2" id="KW-0472">Membrane</keyword>
<dbReference type="AlphaFoldDB" id="A0A485KDZ4"/>
<protein>
    <submittedName>
        <fullName evidence="4">Aste57867_2789 protein</fullName>
    </submittedName>
</protein>
<evidence type="ECO:0000256" key="2">
    <source>
        <dbReference type="SAM" id="Phobius"/>
    </source>
</evidence>
<feature type="region of interest" description="Disordered" evidence="1">
    <location>
        <begin position="57"/>
        <end position="83"/>
    </location>
</feature>
<evidence type="ECO:0000313" key="4">
    <source>
        <dbReference type="EMBL" id="VFT79979.1"/>
    </source>
</evidence>
<gene>
    <name evidence="4" type="primary">Aste57867_2789</name>
    <name evidence="3" type="ORF">As57867_002782</name>
    <name evidence="4" type="ORF">ASTE57867_2789</name>
</gene>
<keyword evidence="2" id="KW-1133">Transmembrane helix</keyword>
<dbReference type="EMBL" id="VJMH01000390">
    <property type="protein sequence ID" value="KAF0716541.1"/>
    <property type="molecule type" value="Genomic_DNA"/>
</dbReference>
<feature type="compositionally biased region" description="Low complexity" evidence="1">
    <location>
        <begin position="7"/>
        <end position="20"/>
    </location>
</feature>
<feature type="transmembrane region" description="Helical" evidence="2">
    <location>
        <begin position="31"/>
        <end position="52"/>
    </location>
</feature>
<evidence type="ECO:0000313" key="3">
    <source>
        <dbReference type="EMBL" id="KAF0716541.1"/>
    </source>
</evidence>
<keyword evidence="5" id="KW-1185">Reference proteome</keyword>
<name>A0A485KDZ4_9STRA</name>
<organism evidence="4 5">
    <name type="scientific">Aphanomyces stellatus</name>
    <dbReference type="NCBI Taxonomy" id="120398"/>
    <lineage>
        <taxon>Eukaryota</taxon>
        <taxon>Sar</taxon>
        <taxon>Stramenopiles</taxon>
        <taxon>Oomycota</taxon>
        <taxon>Saprolegniomycetes</taxon>
        <taxon>Saprolegniales</taxon>
        <taxon>Verrucalvaceae</taxon>
        <taxon>Aphanomyces</taxon>
    </lineage>
</organism>
<dbReference type="EMBL" id="CAADRA010000390">
    <property type="protein sequence ID" value="VFT79979.1"/>
    <property type="molecule type" value="Genomic_DNA"/>
</dbReference>